<dbReference type="EMBL" id="NPDP01000027">
    <property type="protein sequence ID" value="PJZ29128.1"/>
    <property type="molecule type" value="Genomic_DNA"/>
</dbReference>
<gene>
    <name evidence="2" type="ORF">CH378_14305</name>
</gene>
<dbReference type="Proteomes" id="UP000231919">
    <property type="component" value="Unassembled WGS sequence"/>
</dbReference>
<dbReference type="CDD" id="cd02042">
    <property type="entry name" value="ParAB_family"/>
    <property type="match status" value="1"/>
</dbReference>
<evidence type="ECO:0000313" key="3">
    <source>
        <dbReference type="Proteomes" id="UP000231919"/>
    </source>
</evidence>
<proteinExistence type="predicted"/>
<evidence type="ECO:0000259" key="1">
    <source>
        <dbReference type="Pfam" id="PF13614"/>
    </source>
</evidence>
<name>A0ABX4N6W4_9LEPT</name>
<dbReference type="SUPFAM" id="SSF52540">
    <property type="entry name" value="P-loop containing nucleoside triphosphate hydrolases"/>
    <property type="match status" value="1"/>
</dbReference>
<sequence length="278" mass="31136">MGHNILTIANPKGGVSKTTTTGHLSMALSQKGRVCAIDFDRQKDLSRMFFLGQPDSFFEHANTLTLLKYETSFKDTVKRQYGVDVIISASNLRNFSMEVAKDISFLERAKEILRDPNEETIYDFILIDTPGTGIFETTSAILASDIAIIPVTPQKWSIDTLKDFFKDINDAIKSGSPLTKIFLLPSLWGDSAEKEEIYEQILRIPDITKGLKKSEPGFDLIPIPTILNQIPSSGPIQKRSEYGEPLAEGTKGRIAFENLAERIFNECKTETKKVRLAR</sequence>
<dbReference type="Gene3D" id="3.40.50.300">
    <property type="entry name" value="P-loop containing nucleotide triphosphate hydrolases"/>
    <property type="match status" value="1"/>
</dbReference>
<dbReference type="PANTHER" id="PTHR13696">
    <property type="entry name" value="P-LOOP CONTAINING NUCLEOSIDE TRIPHOSPHATE HYDROLASE"/>
    <property type="match status" value="1"/>
</dbReference>
<dbReference type="RefSeq" id="WP_100738929.1">
    <property type="nucleotide sequence ID" value="NZ_NPDO01000015.1"/>
</dbReference>
<accession>A0ABX4N6W4</accession>
<protein>
    <submittedName>
        <fullName evidence="2">Chromosome partitioning protein ParA</fullName>
    </submittedName>
</protein>
<dbReference type="Pfam" id="PF13614">
    <property type="entry name" value="AAA_31"/>
    <property type="match status" value="1"/>
</dbReference>
<dbReference type="PANTHER" id="PTHR13696:SF52">
    <property type="entry name" value="PARA FAMILY PROTEIN CT_582"/>
    <property type="match status" value="1"/>
</dbReference>
<dbReference type="InterPro" id="IPR027417">
    <property type="entry name" value="P-loop_NTPase"/>
</dbReference>
<comment type="caution">
    <text evidence="2">The sequence shown here is derived from an EMBL/GenBank/DDBJ whole genome shotgun (WGS) entry which is preliminary data.</text>
</comment>
<evidence type="ECO:0000313" key="2">
    <source>
        <dbReference type="EMBL" id="PJZ29128.1"/>
    </source>
</evidence>
<keyword evidence="3" id="KW-1185">Reference proteome</keyword>
<reference evidence="2 3" key="1">
    <citation type="submission" date="2017-07" db="EMBL/GenBank/DDBJ databases">
        <title>Leptospira spp. isolated from tropical soils.</title>
        <authorList>
            <person name="Thibeaux R."/>
            <person name="Iraola G."/>
            <person name="Ferres I."/>
            <person name="Bierque E."/>
            <person name="Girault D."/>
            <person name="Soupe-Gilbert M.-E."/>
            <person name="Picardeau M."/>
            <person name="Goarant C."/>
        </authorList>
    </citation>
    <scope>NUCLEOTIDE SEQUENCE [LARGE SCALE GENOMIC DNA]</scope>
    <source>
        <strain evidence="2 3">JW2-C-B1</strain>
    </source>
</reference>
<feature type="domain" description="AAA" evidence="1">
    <location>
        <begin position="4"/>
        <end position="174"/>
    </location>
</feature>
<dbReference type="InterPro" id="IPR025669">
    <property type="entry name" value="AAA_dom"/>
</dbReference>
<organism evidence="2 3">
    <name type="scientific">Leptospira kmetyi</name>
    <dbReference type="NCBI Taxonomy" id="408139"/>
    <lineage>
        <taxon>Bacteria</taxon>
        <taxon>Pseudomonadati</taxon>
        <taxon>Spirochaetota</taxon>
        <taxon>Spirochaetia</taxon>
        <taxon>Leptospirales</taxon>
        <taxon>Leptospiraceae</taxon>
        <taxon>Leptospira</taxon>
    </lineage>
</organism>
<dbReference type="InterPro" id="IPR050678">
    <property type="entry name" value="DNA_Partitioning_ATPase"/>
</dbReference>